<name>A0AAD1Z4S4_9LAMI</name>
<dbReference type="Proteomes" id="UP000834106">
    <property type="component" value="Chromosome 5"/>
</dbReference>
<dbReference type="AlphaFoldDB" id="A0AAD1Z4S4"/>
<accession>A0AAD1Z4S4</accession>
<sequence>MVVYFHQVNIAYSSGMIFSIIDEHMGSYPSECAVKFIKLALSCCHDDTDARPSMVEVVRELESIWLMVPESDTMMLESIVSDAEKDFTPTSSSSALKTSYVSNDISGNDLVSGVFHTVRPRSERPHFPPPLPLHDNLDLGPLPLHENLDLGPKSRLSCRGRGGGNWGCLDLSSLHLLLPLANSPLLFCLDIRYMFVSSPLQPQPGFS</sequence>
<dbReference type="SUPFAM" id="SSF56112">
    <property type="entry name" value="Protein kinase-like (PK-like)"/>
    <property type="match status" value="1"/>
</dbReference>
<dbReference type="InterPro" id="IPR011009">
    <property type="entry name" value="Kinase-like_dom_sf"/>
</dbReference>
<evidence type="ECO:0000313" key="2">
    <source>
        <dbReference type="Proteomes" id="UP000834106"/>
    </source>
</evidence>
<protein>
    <submittedName>
        <fullName evidence="1">Uncharacterized protein</fullName>
    </submittedName>
</protein>
<reference evidence="1" key="1">
    <citation type="submission" date="2023-05" db="EMBL/GenBank/DDBJ databases">
        <authorList>
            <person name="Huff M."/>
        </authorList>
    </citation>
    <scope>NUCLEOTIDE SEQUENCE</scope>
</reference>
<evidence type="ECO:0000313" key="1">
    <source>
        <dbReference type="EMBL" id="CAI9761280.1"/>
    </source>
</evidence>
<dbReference type="Gene3D" id="1.10.510.10">
    <property type="entry name" value="Transferase(Phosphotransferase) domain 1"/>
    <property type="match status" value="1"/>
</dbReference>
<keyword evidence="2" id="KW-1185">Reference proteome</keyword>
<organism evidence="1 2">
    <name type="scientific">Fraxinus pennsylvanica</name>
    <dbReference type="NCBI Taxonomy" id="56036"/>
    <lineage>
        <taxon>Eukaryota</taxon>
        <taxon>Viridiplantae</taxon>
        <taxon>Streptophyta</taxon>
        <taxon>Embryophyta</taxon>
        <taxon>Tracheophyta</taxon>
        <taxon>Spermatophyta</taxon>
        <taxon>Magnoliopsida</taxon>
        <taxon>eudicotyledons</taxon>
        <taxon>Gunneridae</taxon>
        <taxon>Pentapetalae</taxon>
        <taxon>asterids</taxon>
        <taxon>lamiids</taxon>
        <taxon>Lamiales</taxon>
        <taxon>Oleaceae</taxon>
        <taxon>Oleeae</taxon>
        <taxon>Fraxinus</taxon>
    </lineage>
</organism>
<gene>
    <name evidence="1" type="ORF">FPE_LOCUS8710</name>
</gene>
<proteinExistence type="predicted"/>
<dbReference type="EMBL" id="OU503040">
    <property type="protein sequence ID" value="CAI9761280.1"/>
    <property type="molecule type" value="Genomic_DNA"/>
</dbReference>